<dbReference type="EMBL" id="RAYQ01000017">
    <property type="protein sequence ID" value="RKI90047.1"/>
    <property type="molecule type" value="Genomic_DNA"/>
</dbReference>
<dbReference type="RefSeq" id="WP_120471258.1">
    <property type="nucleotide sequence ID" value="NZ_RAYQ01000017.1"/>
</dbReference>
<feature type="domain" description="FAD-dependent protein C-terminal" evidence="2">
    <location>
        <begin position="283"/>
        <end position="420"/>
    </location>
</feature>
<keyword evidence="4" id="KW-1185">Reference proteome</keyword>
<dbReference type="PANTHER" id="PTHR42842">
    <property type="entry name" value="FAD/NAD(P)-BINDING OXIDOREDUCTASE"/>
    <property type="match status" value="1"/>
</dbReference>
<evidence type="ECO:0000256" key="1">
    <source>
        <dbReference type="SAM" id="MobiDB-lite"/>
    </source>
</evidence>
<reference evidence="3 4" key="1">
    <citation type="submission" date="2018-09" db="EMBL/GenBank/DDBJ databases">
        <title>Murine metabolic-syndrome-specific gut microbial biobank.</title>
        <authorList>
            <person name="Liu C."/>
        </authorList>
    </citation>
    <scope>NUCLEOTIDE SEQUENCE [LARGE SCALE GENOMIC DNA]</scope>
    <source>
        <strain evidence="3 4">0.1xD8-82</strain>
    </source>
</reference>
<dbReference type="Gene3D" id="3.30.70.2700">
    <property type="match status" value="1"/>
</dbReference>
<dbReference type="SUPFAM" id="SSF51905">
    <property type="entry name" value="FAD/NAD(P)-binding domain"/>
    <property type="match status" value="1"/>
</dbReference>
<feature type="compositionally biased region" description="Basic and acidic residues" evidence="1">
    <location>
        <begin position="424"/>
        <end position="438"/>
    </location>
</feature>
<evidence type="ECO:0000313" key="4">
    <source>
        <dbReference type="Proteomes" id="UP000280696"/>
    </source>
</evidence>
<sequence>MLRISELKLPVEHTPEELIRQVKICLRLQKGAPEPEITIVRRSIDARKKPELYFNYIVNVQVKNQAEVYRRCDKKRVAVWEERPYRFPVVSYKGKERPVIIGTGPAGLFCGYMLAKAGFRPILLERGKPVEQRTKDVQEFWERGRLNPESNVQFGEGGAGTFSDGKLNTLVKDKYGRNRKVLALLAEAGAPKEILYDHKPHIGTDELCKIVAHMRQDIINMGGEVHFGAKVTDLVCAKGHVEGVIVNGSRMFEAEYVILAPGHSARDLFQMLYKKGISMEAKPFAVGMRVEHPQELINYAQYGRGEIKSLGNASYKVTARAKDGRGIYSFCMCPGGFVVNASSQPGLLAVNGMSYSKRDGSNANSAIIVTVTPEDYGRAHPLAGVAFQQELEERAFKAGGGAIPVQRYGDYRKALMEEEEYEESRCGKDRCQETDKGRAPSPETVKIPDDFLPAIKGRWCFGPVHEILPRALGRAFVEGMEQFGNSIRGFNDKNVLVEGIESRTSSPVRILRDEKLQSSLKGLYPCGEGAGYAGGITSAAMDGIRVAEEVAMAIAKSDRSERHF</sequence>
<evidence type="ECO:0000313" key="3">
    <source>
        <dbReference type="EMBL" id="RKI90047.1"/>
    </source>
</evidence>
<evidence type="ECO:0000259" key="2">
    <source>
        <dbReference type="Pfam" id="PF21688"/>
    </source>
</evidence>
<dbReference type="AlphaFoldDB" id="A0A3A9AF73"/>
<dbReference type="Pfam" id="PF21688">
    <property type="entry name" value="FAD-depend_C"/>
    <property type="match status" value="1"/>
</dbReference>
<protein>
    <submittedName>
        <fullName evidence="3">FAD-dependent oxidoreductase</fullName>
    </submittedName>
</protein>
<feature type="region of interest" description="Disordered" evidence="1">
    <location>
        <begin position="424"/>
        <end position="444"/>
    </location>
</feature>
<dbReference type="OrthoDB" id="9762921at2"/>
<accession>A0A3A9AF73</accession>
<comment type="caution">
    <text evidence="3">The sequence shown here is derived from an EMBL/GenBank/DDBJ whole genome shotgun (WGS) entry which is preliminary data.</text>
</comment>
<dbReference type="InterPro" id="IPR036188">
    <property type="entry name" value="FAD/NAD-bd_sf"/>
</dbReference>
<proteinExistence type="predicted"/>
<dbReference type="InterPro" id="IPR049516">
    <property type="entry name" value="FAD-depend_C"/>
</dbReference>
<gene>
    <name evidence="3" type="ORF">D7V94_15600</name>
</gene>
<name>A0A3A9AF73_9FIRM</name>
<dbReference type="InterPro" id="IPR028348">
    <property type="entry name" value="FAD-binding_protein"/>
</dbReference>
<dbReference type="Gene3D" id="3.50.50.60">
    <property type="entry name" value="FAD/NAD(P)-binding domain"/>
    <property type="match status" value="2"/>
</dbReference>
<dbReference type="PANTHER" id="PTHR42842:SF3">
    <property type="entry name" value="FAD_NAD(P)-BINDING OXIDOREDUCTASE FAMILY PROTEIN"/>
    <property type="match status" value="1"/>
</dbReference>
<dbReference type="Proteomes" id="UP000280696">
    <property type="component" value="Unassembled WGS sequence"/>
</dbReference>
<dbReference type="PIRSF" id="PIRSF038984">
    <property type="entry name" value="FAD_binding_protein"/>
    <property type="match status" value="1"/>
</dbReference>
<organism evidence="3 4">
    <name type="scientific">Parablautia intestinalis</name>
    <dbReference type="NCBI Taxonomy" id="2320100"/>
    <lineage>
        <taxon>Bacteria</taxon>
        <taxon>Bacillati</taxon>
        <taxon>Bacillota</taxon>
        <taxon>Clostridia</taxon>
        <taxon>Lachnospirales</taxon>
        <taxon>Lachnospiraceae</taxon>
        <taxon>Parablautia</taxon>
    </lineage>
</organism>
<dbReference type="PRINTS" id="PR00419">
    <property type="entry name" value="ADXRDTASE"/>
</dbReference>